<protein>
    <submittedName>
        <fullName evidence="3">Glyoxylase I family protein</fullName>
    </submittedName>
</protein>
<dbReference type="InterPro" id="IPR051332">
    <property type="entry name" value="Fosfomycin_Res_Enzymes"/>
</dbReference>
<evidence type="ECO:0000313" key="4">
    <source>
        <dbReference type="Proteomes" id="UP000035352"/>
    </source>
</evidence>
<dbReference type="AlphaFoldDB" id="A0A0G3BYA2"/>
<sequence length="131" mass="14908">MMQLLGIHHVALIGADLERSKHFYVEVLGFRVVAEHHRPARDSWKVDLQGPGGMQLELFTFPGAPPRPSRPEAQGLRHLAFATPNVEACRVRLEAHRVACEEVRVDEYTGRRFFFCADPDGLPIEFYEVVK</sequence>
<dbReference type="GO" id="GO:0046872">
    <property type="term" value="F:metal ion binding"/>
    <property type="evidence" value="ECO:0007669"/>
    <property type="project" value="UniProtKB-KW"/>
</dbReference>
<dbReference type="Gene3D" id="3.10.180.10">
    <property type="entry name" value="2,3-Dihydroxybiphenyl 1,2-Dioxygenase, domain 1"/>
    <property type="match status" value="1"/>
</dbReference>
<dbReference type="Pfam" id="PF00903">
    <property type="entry name" value="Glyoxalase"/>
    <property type="match status" value="1"/>
</dbReference>
<dbReference type="SUPFAM" id="SSF54593">
    <property type="entry name" value="Glyoxalase/Bleomycin resistance protein/Dihydroxybiphenyl dioxygenase"/>
    <property type="match status" value="1"/>
</dbReference>
<accession>A0A0G3BYA2</accession>
<gene>
    <name evidence="3" type="primary">yaeR</name>
    <name evidence="3" type="ORF">AAW51_4829</name>
</gene>
<dbReference type="PANTHER" id="PTHR36113:SF6">
    <property type="entry name" value="FOSFOMYCIN RESISTANCE PROTEIN FOSX"/>
    <property type="match status" value="1"/>
</dbReference>
<keyword evidence="4" id="KW-1185">Reference proteome</keyword>
<dbReference type="PATRIC" id="fig|413882.6.peg.5037"/>
<dbReference type="CDD" id="cd08352">
    <property type="entry name" value="VOC_Bs_YwkD_like"/>
    <property type="match status" value="1"/>
</dbReference>
<keyword evidence="1" id="KW-0479">Metal-binding</keyword>
<dbReference type="InterPro" id="IPR029068">
    <property type="entry name" value="Glyas_Bleomycin-R_OHBP_Dase"/>
</dbReference>
<evidence type="ECO:0000259" key="2">
    <source>
        <dbReference type="PROSITE" id="PS51819"/>
    </source>
</evidence>
<feature type="domain" description="VOC" evidence="2">
    <location>
        <begin position="6"/>
        <end position="129"/>
    </location>
</feature>
<dbReference type="NCBIfam" id="NF008551">
    <property type="entry name" value="PRK11478.1"/>
    <property type="match status" value="1"/>
</dbReference>
<evidence type="ECO:0000313" key="3">
    <source>
        <dbReference type="EMBL" id="AKJ31520.1"/>
    </source>
</evidence>
<dbReference type="PANTHER" id="PTHR36113">
    <property type="entry name" value="LYASE, PUTATIVE-RELATED-RELATED"/>
    <property type="match status" value="1"/>
</dbReference>
<dbReference type="InterPro" id="IPR037478">
    <property type="entry name" value="YwkD-like_dom"/>
</dbReference>
<dbReference type="STRING" id="413882.AAW51_4829"/>
<evidence type="ECO:0000256" key="1">
    <source>
        <dbReference type="ARBA" id="ARBA00022723"/>
    </source>
</evidence>
<dbReference type="KEGG" id="pbh:AAW51_4829"/>
<dbReference type="InterPro" id="IPR004360">
    <property type="entry name" value="Glyas_Fos-R_dOase_dom"/>
</dbReference>
<name>A0A0G3BYA2_9BURK</name>
<dbReference type="InterPro" id="IPR037523">
    <property type="entry name" value="VOC_core"/>
</dbReference>
<dbReference type="EMBL" id="CP011371">
    <property type="protein sequence ID" value="AKJ31520.1"/>
    <property type="molecule type" value="Genomic_DNA"/>
</dbReference>
<organism evidence="3 4">
    <name type="scientific">Caldimonas brevitalea</name>
    <dbReference type="NCBI Taxonomy" id="413882"/>
    <lineage>
        <taxon>Bacteria</taxon>
        <taxon>Pseudomonadati</taxon>
        <taxon>Pseudomonadota</taxon>
        <taxon>Betaproteobacteria</taxon>
        <taxon>Burkholderiales</taxon>
        <taxon>Sphaerotilaceae</taxon>
        <taxon>Caldimonas</taxon>
    </lineage>
</organism>
<dbReference type="Proteomes" id="UP000035352">
    <property type="component" value="Chromosome"/>
</dbReference>
<dbReference type="PROSITE" id="PS51819">
    <property type="entry name" value="VOC"/>
    <property type="match status" value="1"/>
</dbReference>
<proteinExistence type="predicted"/>
<reference evidence="3 4" key="1">
    <citation type="submission" date="2015-05" db="EMBL/GenBank/DDBJ databases">
        <authorList>
            <person name="Tang B."/>
            <person name="Yu Y."/>
        </authorList>
    </citation>
    <scope>NUCLEOTIDE SEQUENCE [LARGE SCALE GENOMIC DNA]</scope>
    <source>
        <strain evidence="3 4">DSM 7029</strain>
    </source>
</reference>